<sequence length="71" mass="8196">MRDRIIEDRIARKRKDFIRYITNEKSNSIYALASSYHDSTPCTVVAISHRSFNVYVSVQFDTPPTSNSAVR</sequence>
<organism evidence="1 2">
    <name type="scientific">Fusarium solani</name>
    <name type="common">Filamentous fungus</name>
    <dbReference type="NCBI Taxonomy" id="169388"/>
    <lineage>
        <taxon>Eukaryota</taxon>
        <taxon>Fungi</taxon>
        <taxon>Dikarya</taxon>
        <taxon>Ascomycota</taxon>
        <taxon>Pezizomycotina</taxon>
        <taxon>Sordariomycetes</taxon>
        <taxon>Hypocreomycetidae</taxon>
        <taxon>Hypocreales</taxon>
        <taxon>Nectriaceae</taxon>
        <taxon>Fusarium</taxon>
        <taxon>Fusarium solani species complex</taxon>
    </lineage>
</organism>
<name>A0A9P9RB64_FUSSL</name>
<protein>
    <submittedName>
        <fullName evidence="1">Uncharacterized protein</fullName>
    </submittedName>
</protein>
<evidence type="ECO:0000313" key="2">
    <source>
        <dbReference type="Proteomes" id="UP000736672"/>
    </source>
</evidence>
<dbReference type="AlphaFoldDB" id="A0A9P9RB64"/>
<keyword evidence="2" id="KW-1185">Reference proteome</keyword>
<dbReference type="OrthoDB" id="5327538at2759"/>
<comment type="caution">
    <text evidence="1">The sequence shown here is derived from an EMBL/GenBank/DDBJ whole genome shotgun (WGS) entry which is preliminary data.</text>
</comment>
<gene>
    <name evidence="1" type="ORF">B0J15DRAFT_483559</name>
</gene>
<evidence type="ECO:0000313" key="1">
    <source>
        <dbReference type="EMBL" id="KAH7273126.1"/>
    </source>
</evidence>
<dbReference type="EMBL" id="JAGTJS010000003">
    <property type="protein sequence ID" value="KAH7273126.1"/>
    <property type="molecule type" value="Genomic_DNA"/>
</dbReference>
<proteinExistence type="predicted"/>
<dbReference type="Proteomes" id="UP000736672">
    <property type="component" value="Unassembled WGS sequence"/>
</dbReference>
<accession>A0A9P9RB64</accession>
<reference evidence="1" key="1">
    <citation type="journal article" date="2021" name="Nat. Commun.">
        <title>Genetic determinants of endophytism in the Arabidopsis root mycobiome.</title>
        <authorList>
            <person name="Mesny F."/>
            <person name="Miyauchi S."/>
            <person name="Thiergart T."/>
            <person name="Pickel B."/>
            <person name="Atanasova L."/>
            <person name="Karlsson M."/>
            <person name="Huettel B."/>
            <person name="Barry K.W."/>
            <person name="Haridas S."/>
            <person name="Chen C."/>
            <person name="Bauer D."/>
            <person name="Andreopoulos W."/>
            <person name="Pangilinan J."/>
            <person name="LaButti K."/>
            <person name="Riley R."/>
            <person name="Lipzen A."/>
            <person name="Clum A."/>
            <person name="Drula E."/>
            <person name="Henrissat B."/>
            <person name="Kohler A."/>
            <person name="Grigoriev I.V."/>
            <person name="Martin F.M."/>
            <person name="Hacquard S."/>
        </authorList>
    </citation>
    <scope>NUCLEOTIDE SEQUENCE</scope>
    <source>
        <strain evidence="1">FSSC 5 MPI-SDFR-AT-0091</strain>
    </source>
</reference>
<feature type="non-terminal residue" evidence="1">
    <location>
        <position position="1"/>
    </location>
</feature>